<dbReference type="CDD" id="cd02021">
    <property type="entry name" value="GntK"/>
    <property type="match status" value="1"/>
</dbReference>
<comment type="similarity">
    <text evidence="2 9">Belongs to the gluconokinase GntK/GntV family.</text>
</comment>
<dbReference type="NCBIfam" id="TIGR01313">
    <property type="entry name" value="therm_gnt_kin"/>
    <property type="match status" value="1"/>
</dbReference>
<evidence type="ECO:0000256" key="4">
    <source>
        <dbReference type="ARBA" id="ARBA00022679"/>
    </source>
</evidence>
<protein>
    <recommendedName>
        <fullName evidence="3 9">Gluconokinase</fullName>
        <ecNumber evidence="3 9">2.7.1.12</ecNumber>
    </recommendedName>
</protein>
<evidence type="ECO:0000256" key="5">
    <source>
        <dbReference type="ARBA" id="ARBA00022741"/>
    </source>
</evidence>
<dbReference type="PANTHER" id="PTHR43442:SF3">
    <property type="entry name" value="GLUCONOKINASE-RELATED"/>
    <property type="match status" value="1"/>
</dbReference>
<comment type="caution">
    <text evidence="10">The sequence shown here is derived from an EMBL/GenBank/DDBJ whole genome shotgun (WGS) entry which is preliminary data.</text>
</comment>
<dbReference type="EMBL" id="CAKLCM010000002">
    <property type="protein sequence ID" value="CAH0525069.1"/>
    <property type="molecule type" value="Genomic_DNA"/>
</dbReference>
<evidence type="ECO:0000256" key="7">
    <source>
        <dbReference type="ARBA" id="ARBA00022840"/>
    </source>
</evidence>
<keyword evidence="11" id="KW-1185">Reference proteome</keyword>
<comment type="catalytic activity">
    <reaction evidence="8 9">
        <text>D-gluconate + ATP = 6-phospho-D-gluconate + ADP + H(+)</text>
        <dbReference type="Rhea" id="RHEA:19433"/>
        <dbReference type="ChEBI" id="CHEBI:15378"/>
        <dbReference type="ChEBI" id="CHEBI:18391"/>
        <dbReference type="ChEBI" id="CHEBI:30616"/>
        <dbReference type="ChEBI" id="CHEBI:58759"/>
        <dbReference type="ChEBI" id="CHEBI:456216"/>
        <dbReference type="EC" id="2.7.1.12"/>
    </reaction>
</comment>
<evidence type="ECO:0000256" key="2">
    <source>
        <dbReference type="ARBA" id="ARBA00008420"/>
    </source>
</evidence>
<organism evidence="10 11">
    <name type="scientific">Vibrio hippocampi</name>
    <dbReference type="NCBI Taxonomy" id="654686"/>
    <lineage>
        <taxon>Bacteria</taxon>
        <taxon>Pseudomonadati</taxon>
        <taxon>Pseudomonadota</taxon>
        <taxon>Gammaproteobacteria</taxon>
        <taxon>Vibrionales</taxon>
        <taxon>Vibrionaceae</taxon>
        <taxon>Vibrio</taxon>
    </lineage>
</organism>
<evidence type="ECO:0000256" key="8">
    <source>
        <dbReference type="ARBA" id="ARBA00048090"/>
    </source>
</evidence>
<evidence type="ECO:0000313" key="11">
    <source>
        <dbReference type="Proteomes" id="UP000838160"/>
    </source>
</evidence>
<keyword evidence="7 9" id="KW-0067">ATP-binding</keyword>
<dbReference type="SUPFAM" id="SSF52540">
    <property type="entry name" value="P-loop containing nucleoside triphosphate hydrolases"/>
    <property type="match status" value="1"/>
</dbReference>
<keyword evidence="5 9" id="KW-0547">Nucleotide-binding</keyword>
<dbReference type="GO" id="GO:0046316">
    <property type="term" value="F:gluconokinase activity"/>
    <property type="evidence" value="ECO:0007669"/>
    <property type="project" value="UniProtKB-EC"/>
</dbReference>
<dbReference type="InterPro" id="IPR031322">
    <property type="entry name" value="Shikimate/glucono_kinase"/>
</dbReference>
<proteinExistence type="inferred from homology"/>
<dbReference type="InterPro" id="IPR027417">
    <property type="entry name" value="P-loop_NTPase"/>
</dbReference>
<sequence>MAGFSIVVMGVCSSGKSTIGELLAKRLNTKFIDGDDLHPKENVQKMSAGIPLTDEDRTPWLNRVNDAIYSVESKGESMVLVCSALKKQYRDLIRQGNQSVMFVFLDGSIELVKERISQRNGHYMKPEMVDSQFAALEKPYDECDVITVNIDQSVPDLINECLLKLETRGVTCVKQ</sequence>
<name>A0ABM8ZH97_9VIBR</name>
<comment type="pathway">
    <text evidence="1">Carbohydrate acid metabolism.</text>
</comment>
<gene>
    <name evidence="10" type="primary">gntK</name>
    <name evidence="10" type="ORF">VHP8226_00735</name>
</gene>
<evidence type="ECO:0000256" key="3">
    <source>
        <dbReference type="ARBA" id="ARBA00012054"/>
    </source>
</evidence>
<evidence type="ECO:0000256" key="1">
    <source>
        <dbReference type="ARBA" id="ARBA00004761"/>
    </source>
</evidence>
<evidence type="ECO:0000256" key="9">
    <source>
        <dbReference type="RuleBase" id="RU363066"/>
    </source>
</evidence>
<keyword evidence="4 9" id="KW-0808">Transferase</keyword>
<dbReference type="RefSeq" id="WP_237483768.1">
    <property type="nucleotide sequence ID" value="NZ_CAKLCM010000002.1"/>
</dbReference>
<dbReference type="InterPro" id="IPR006001">
    <property type="entry name" value="Therm_gnt_kin"/>
</dbReference>
<dbReference type="Proteomes" id="UP000838160">
    <property type="component" value="Unassembled WGS sequence"/>
</dbReference>
<accession>A0ABM8ZH97</accession>
<dbReference type="EC" id="2.7.1.12" evidence="3 9"/>
<keyword evidence="6 9" id="KW-0418">Kinase</keyword>
<dbReference type="Gene3D" id="3.40.50.300">
    <property type="entry name" value="P-loop containing nucleotide triphosphate hydrolases"/>
    <property type="match status" value="1"/>
</dbReference>
<reference evidence="10" key="1">
    <citation type="submission" date="2021-12" db="EMBL/GenBank/DDBJ databases">
        <authorList>
            <person name="Rodrigo-Torres L."/>
            <person name="Arahal R. D."/>
            <person name="Lucena T."/>
        </authorList>
    </citation>
    <scope>NUCLEOTIDE SEQUENCE</scope>
    <source>
        <strain evidence="10">CECT 8226</strain>
    </source>
</reference>
<dbReference type="PANTHER" id="PTHR43442">
    <property type="entry name" value="GLUCONOKINASE-RELATED"/>
    <property type="match status" value="1"/>
</dbReference>
<evidence type="ECO:0000313" key="10">
    <source>
        <dbReference type="EMBL" id="CAH0525069.1"/>
    </source>
</evidence>
<dbReference type="Pfam" id="PF01202">
    <property type="entry name" value="SKI"/>
    <property type="match status" value="1"/>
</dbReference>
<evidence type="ECO:0000256" key="6">
    <source>
        <dbReference type="ARBA" id="ARBA00022777"/>
    </source>
</evidence>